<reference evidence="2 3" key="1">
    <citation type="journal article" date="2014" name="Int. J. Syst. Evol. Microbiol.">
        <title>Complete genome sequence of Corynebacterium casei LMG S-19264T (=DSM 44701T), isolated from a smear-ripened cheese.</title>
        <authorList>
            <consortium name="US DOE Joint Genome Institute (JGI-PGF)"/>
            <person name="Walter F."/>
            <person name="Albersmeier A."/>
            <person name="Kalinowski J."/>
            <person name="Ruckert C."/>
        </authorList>
    </citation>
    <scope>NUCLEOTIDE SEQUENCE [LARGE SCALE GENOMIC DNA]</scope>
    <source>
        <strain evidence="2 3">CGMCC 1.12976</strain>
    </source>
</reference>
<protein>
    <submittedName>
        <fullName evidence="2">Oxidoreductase</fullName>
    </submittedName>
</protein>
<dbReference type="PANTHER" id="PTHR48079">
    <property type="entry name" value="PROTEIN YEEZ"/>
    <property type="match status" value="1"/>
</dbReference>
<dbReference type="CDD" id="cd05262">
    <property type="entry name" value="SDR_a7"/>
    <property type="match status" value="1"/>
</dbReference>
<dbReference type="GO" id="GO:0005737">
    <property type="term" value="C:cytoplasm"/>
    <property type="evidence" value="ECO:0007669"/>
    <property type="project" value="TreeGrafter"/>
</dbReference>
<dbReference type="InterPro" id="IPR051783">
    <property type="entry name" value="NAD(P)-dependent_oxidoreduct"/>
</dbReference>
<name>A0A917B6M1_9MICO</name>
<evidence type="ECO:0000259" key="1">
    <source>
        <dbReference type="Pfam" id="PF01370"/>
    </source>
</evidence>
<feature type="domain" description="NAD-dependent epimerase/dehydratase" evidence="1">
    <location>
        <begin position="3"/>
        <end position="78"/>
    </location>
</feature>
<proteinExistence type="predicted"/>
<dbReference type="Gene3D" id="3.40.50.720">
    <property type="entry name" value="NAD(P)-binding Rossmann-like Domain"/>
    <property type="match status" value="1"/>
</dbReference>
<dbReference type="Pfam" id="PF01370">
    <property type="entry name" value="Epimerase"/>
    <property type="match status" value="1"/>
</dbReference>
<dbReference type="Proteomes" id="UP000598775">
    <property type="component" value="Unassembled WGS sequence"/>
</dbReference>
<dbReference type="GO" id="GO:0004029">
    <property type="term" value="F:aldehyde dehydrogenase (NAD+) activity"/>
    <property type="evidence" value="ECO:0007669"/>
    <property type="project" value="TreeGrafter"/>
</dbReference>
<evidence type="ECO:0000313" key="2">
    <source>
        <dbReference type="EMBL" id="GGF27732.1"/>
    </source>
</evidence>
<evidence type="ECO:0000313" key="3">
    <source>
        <dbReference type="Proteomes" id="UP000598775"/>
    </source>
</evidence>
<dbReference type="PANTHER" id="PTHR48079:SF9">
    <property type="entry name" value="PUTATIVE-RELATED"/>
    <property type="match status" value="1"/>
</dbReference>
<gene>
    <name evidence="2" type="ORF">GCM10011399_21290</name>
</gene>
<comment type="caution">
    <text evidence="2">The sequence shown here is derived from an EMBL/GenBank/DDBJ whole genome shotgun (WGS) entry which is preliminary data.</text>
</comment>
<accession>A0A917B6M1</accession>
<dbReference type="RefSeq" id="WP_188677912.1">
    <property type="nucleotide sequence ID" value="NZ_BMGP01000003.1"/>
</dbReference>
<organism evidence="2 3">
    <name type="scientific">Subtercola lobariae</name>
    <dbReference type="NCBI Taxonomy" id="1588641"/>
    <lineage>
        <taxon>Bacteria</taxon>
        <taxon>Bacillati</taxon>
        <taxon>Actinomycetota</taxon>
        <taxon>Actinomycetes</taxon>
        <taxon>Micrococcales</taxon>
        <taxon>Microbacteriaceae</taxon>
        <taxon>Subtercola</taxon>
    </lineage>
</organism>
<dbReference type="InterPro" id="IPR001509">
    <property type="entry name" value="Epimerase_deHydtase"/>
</dbReference>
<dbReference type="AlphaFoldDB" id="A0A917B6M1"/>
<keyword evidence="3" id="KW-1185">Reference proteome</keyword>
<sequence>MRIFVTGASGWIGSAVTDELLAGGYEVLGLARSDASAASVSAKGASVLRGDLDDLDSLREGAATTDATIHLANKHDWAHPELSNKAEREAIETIGEVLAGSNRKLLLASGVAGAVPGRSLTENDASPFHGLESPRGGSENRAFEFVDRGVGAVSVRFAPTVHGVGDNGFTKIFVDADRAKGFAAYIGEGTNHWPAVHRSDAARVVRLGLEKAAPGTVLHAIGEEAIETKLIAEAIGRAFDLPVRSISADETVPQFGPIGTFFGMDIPASSARTQQLLGWVPSGPTLIEDIEGGAYSAS</sequence>
<dbReference type="SUPFAM" id="SSF51735">
    <property type="entry name" value="NAD(P)-binding Rossmann-fold domains"/>
    <property type="match status" value="1"/>
</dbReference>
<dbReference type="EMBL" id="BMGP01000003">
    <property type="protein sequence ID" value="GGF27732.1"/>
    <property type="molecule type" value="Genomic_DNA"/>
</dbReference>
<dbReference type="InterPro" id="IPR036291">
    <property type="entry name" value="NAD(P)-bd_dom_sf"/>
</dbReference>